<dbReference type="EMBL" id="JANPWB010000011">
    <property type="protein sequence ID" value="KAJ1121780.1"/>
    <property type="molecule type" value="Genomic_DNA"/>
</dbReference>
<keyword evidence="2" id="KW-0233">DNA recombination</keyword>
<dbReference type="SUPFAM" id="SSF47823">
    <property type="entry name" value="lambda integrase-like, N-terminal domain"/>
    <property type="match status" value="1"/>
</dbReference>
<evidence type="ECO:0000256" key="2">
    <source>
        <dbReference type="ARBA" id="ARBA00023172"/>
    </source>
</evidence>
<dbReference type="Gene3D" id="1.10.150.130">
    <property type="match status" value="1"/>
</dbReference>
<sequence length="467" mass="52297">MGSASTGPLRRRSKQEMPRLRIQVLPSGISRECPVDRLVRDISLRFSADSPHSGSDQQTLQIQDQNDSYSAAMAPTVLVHGSPQPVGRTSQEAAVQTGSSEQSGGQDSTSQPTLSELNSMAPEFLQYGHLGLSQECMSILKESKRPSTRRSYAFKWKRFYIWCCQQGHNPIRAQDDVILSYLLHLGKSGLQVSSIKVHLSAITAYRKSPSQESFFTKPVVKDFLEGLKKVFPPIRPSPPWELNIVLAKLMGPPFEPIHKASLQHLTWKTAFLVAITSARRVSEIQALSAKEPYTVFHDNRVVLRTHPSFLPKVVSVFHINQTITLPTFFPNPETPAEKALYSLDLKRVQKFYLDKTKSIRHSNRLFVNYGHLRTGEAASKRTISRWIVSCIVNTYQLANRQLLARPRAHSTRGKAATAALLNNVPISEICKAATWKSVHTFTRHYCLDSDARADAQVGQASLRNLFA</sequence>
<keyword evidence="1" id="KW-0238">DNA-binding</keyword>
<dbReference type="GO" id="GO:0015074">
    <property type="term" value="P:DNA integration"/>
    <property type="evidence" value="ECO:0007669"/>
    <property type="project" value="InterPro"/>
</dbReference>
<comment type="caution">
    <text evidence="4">The sequence shown here is derived from an EMBL/GenBank/DDBJ whole genome shotgun (WGS) entry which is preliminary data.</text>
</comment>
<organism evidence="4 5">
    <name type="scientific">Pleurodeles waltl</name>
    <name type="common">Iberian ribbed newt</name>
    <dbReference type="NCBI Taxonomy" id="8319"/>
    <lineage>
        <taxon>Eukaryota</taxon>
        <taxon>Metazoa</taxon>
        <taxon>Chordata</taxon>
        <taxon>Craniata</taxon>
        <taxon>Vertebrata</taxon>
        <taxon>Euteleostomi</taxon>
        <taxon>Amphibia</taxon>
        <taxon>Batrachia</taxon>
        <taxon>Caudata</taxon>
        <taxon>Salamandroidea</taxon>
        <taxon>Salamandridae</taxon>
        <taxon>Pleurodelinae</taxon>
        <taxon>Pleurodeles</taxon>
    </lineage>
</organism>
<protein>
    <recommendedName>
        <fullName evidence="6">Core-binding (CB) domain-containing protein</fullName>
    </recommendedName>
</protein>
<reference evidence="4" key="1">
    <citation type="journal article" date="2022" name="bioRxiv">
        <title>Sequencing and chromosome-scale assembly of the giantPleurodeles waltlgenome.</title>
        <authorList>
            <person name="Brown T."/>
            <person name="Elewa A."/>
            <person name="Iarovenko S."/>
            <person name="Subramanian E."/>
            <person name="Araus A.J."/>
            <person name="Petzold A."/>
            <person name="Susuki M."/>
            <person name="Suzuki K.-i.T."/>
            <person name="Hayashi T."/>
            <person name="Toyoda A."/>
            <person name="Oliveira C."/>
            <person name="Osipova E."/>
            <person name="Leigh N.D."/>
            <person name="Simon A."/>
            <person name="Yun M.H."/>
        </authorList>
    </citation>
    <scope>NUCLEOTIDE SEQUENCE</scope>
    <source>
        <strain evidence="4">20211129_DDA</strain>
        <tissue evidence="4">Liver</tissue>
    </source>
</reference>
<proteinExistence type="predicted"/>
<dbReference type="Proteomes" id="UP001066276">
    <property type="component" value="Chromosome 7"/>
</dbReference>
<accession>A0AAV7P3Q9</accession>
<dbReference type="InterPro" id="IPR010998">
    <property type="entry name" value="Integrase_recombinase_N"/>
</dbReference>
<dbReference type="InterPro" id="IPR013762">
    <property type="entry name" value="Integrase-like_cat_sf"/>
</dbReference>
<evidence type="ECO:0000256" key="3">
    <source>
        <dbReference type="SAM" id="MobiDB-lite"/>
    </source>
</evidence>
<evidence type="ECO:0000256" key="1">
    <source>
        <dbReference type="ARBA" id="ARBA00023125"/>
    </source>
</evidence>
<dbReference type="GO" id="GO:0003677">
    <property type="term" value="F:DNA binding"/>
    <property type="evidence" value="ECO:0007669"/>
    <property type="project" value="UniProtKB-KW"/>
</dbReference>
<name>A0AAV7P3Q9_PLEWA</name>
<dbReference type="PANTHER" id="PTHR33066">
    <property type="entry name" value="INTEGRASE_SAM-LIKE_N DOMAIN-CONTAINING PROTEIN"/>
    <property type="match status" value="1"/>
</dbReference>
<dbReference type="Gene3D" id="1.10.443.10">
    <property type="entry name" value="Intergrase catalytic core"/>
    <property type="match status" value="1"/>
</dbReference>
<feature type="region of interest" description="Disordered" evidence="3">
    <location>
        <begin position="79"/>
        <end position="114"/>
    </location>
</feature>
<dbReference type="AlphaFoldDB" id="A0AAV7P3Q9"/>
<evidence type="ECO:0000313" key="5">
    <source>
        <dbReference type="Proteomes" id="UP001066276"/>
    </source>
</evidence>
<dbReference type="GO" id="GO:0006310">
    <property type="term" value="P:DNA recombination"/>
    <property type="evidence" value="ECO:0007669"/>
    <property type="project" value="UniProtKB-KW"/>
</dbReference>
<gene>
    <name evidence="4" type="ORF">NDU88_000299</name>
</gene>
<keyword evidence="5" id="KW-1185">Reference proteome</keyword>
<dbReference type="InterPro" id="IPR011010">
    <property type="entry name" value="DNA_brk_join_enz"/>
</dbReference>
<evidence type="ECO:0000313" key="4">
    <source>
        <dbReference type="EMBL" id="KAJ1121780.1"/>
    </source>
</evidence>
<evidence type="ECO:0008006" key="6">
    <source>
        <dbReference type="Google" id="ProtNLM"/>
    </source>
</evidence>
<feature type="compositionally biased region" description="Polar residues" evidence="3">
    <location>
        <begin position="87"/>
        <end position="114"/>
    </location>
</feature>
<feature type="region of interest" description="Disordered" evidence="3">
    <location>
        <begin position="1"/>
        <end position="23"/>
    </location>
</feature>
<dbReference type="SUPFAM" id="SSF56349">
    <property type="entry name" value="DNA breaking-rejoining enzymes"/>
    <property type="match status" value="1"/>
</dbReference>
<dbReference type="PANTHER" id="PTHR33066:SF2">
    <property type="entry name" value="FILAGGRIN-2-LIKE"/>
    <property type="match status" value="1"/>
</dbReference>